<keyword evidence="2" id="KW-0732">Signal</keyword>
<dbReference type="InterPro" id="IPR056823">
    <property type="entry name" value="TEN-like_YD-shell"/>
</dbReference>
<dbReference type="PRINTS" id="PR00394">
    <property type="entry name" value="RHSPROTEIN"/>
</dbReference>
<feature type="domain" description="Teneurin-like YD-shell" evidence="4">
    <location>
        <begin position="765"/>
        <end position="966"/>
    </location>
</feature>
<feature type="chain" id="PRO_5047533171" evidence="2">
    <location>
        <begin position="26"/>
        <end position="1510"/>
    </location>
</feature>
<dbReference type="PANTHER" id="PTHR32305:SF15">
    <property type="entry name" value="PROTEIN RHSA-RELATED"/>
    <property type="match status" value="1"/>
</dbReference>
<dbReference type="Pfam" id="PF25023">
    <property type="entry name" value="TEN_YD-shell"/>
    <property type="match status" value="2"/>
</dbReference>
<dbReference type="EMBL" id="JAVDVX010000006">
    <property type="protein sequence ID" value="MDR7091427.1"/>
    <property type="molecule type" value="Genomic_DNA"/>
</dbReference>
<gene>
    <name evidence="5" type="ORF">J2X05_003462</name>
</gene>
<dbReference type="PANTHER" id="PTHR32305">
    <property type="match status" value="1"/>
</dbReference>
<protein>
    <submittedName>
        <fullName evidence="5">RHS repeat-associated protein</fullName>
    </submittedName>
</protein>
<evidence type="ECO:0000256" key="1">
    <source>
        <dbReference type="ARBA" id="ARBA00022737"/>
    </source>
</evidence>
<feature type="domain" description="Teneurin-like YD-shell" evidence="4">
    <location>
        <begin position="1099"/>
        <end position="1366"/>
    </location>
</feature>
<evidence type="ECO:0000259" key="4">
    <source>
        <dbReference type="Pfam" id="PF25023"/>
    </source>
</evidence>
<comment type="caution">
    <text evidence="5">The sequence shown here is derived from an EMBL/GenBank/DDBJ whole genome shotgun (WGS) entry which is preliminary data.</text>
</comment>
<dbReference type="Pfam" id="PF20148">
    <property type="entry name" value="DUF6531"/>
    <property type="match status" value="1"/>
</dbReference>
<keyword evidence="1" id="KW-0677">Repeat</keyword>
<dbReference type="InterPro" id="IPR050708">
    <property type="entry name" value="T6SS_VgrG/RHS"/>
</dbReference>
<dbReference type="NCBIfam" id="TIGR03696">
    <property type="entry name" value="Rhs_assc_core"/>
    <property type="match status" value="1"/>
</dbReference>
<evidence type="ECO:0000313" key="5">
    <source>
        <dbReference type="EMBL" id="MDR7091427.1"/>
    </source>
</evidence>
<dbReference type="InterPro" id="IPR045351">
    <property type="entry name" value="DUF6531"/>
</dbReference>
<dbReference type="Pfam" id="PF05593">
    <property type="entry name" value="RHS_repeat"/>
    <property type="match status" value="3"/>
</dbReference>
<dbReference type="RefSeq" id="WP_310074712.1">
    <property type="nucleotide sequence ID" value="NZ_JAVDVX010000006.1"/>
</dbReference>
<dbReference type="InterPro" id="IPR022385">
    <property type="entry name" value="Rhs_assc_core"/>
</dbReference>
<feature type="domain" description="DUF6531" evidence="3">
    <location>
        <begin position="172"/>
        <end position="218"/>
    </location>
</feature>
<name>A0ABU1V1U6_9GAMM</name>
<keyword evidence="6" id="KW-1185">Reference proteome</keyword>
<feature type="signal peptide" evidence="2">
    <location>
        <begin position="1"/>
        <end position="25"/>
    </location>
</feature>
<evidence type="ECO:0000313" key="6">
    <source>
        <dbReference type="Proteomes" id="UP001253595"/>
    </source>
</evidence>
<dbReference type="Proteomes" id="UP001253595">
    <property type="component" value="Unassembled WGS sequence"/>
</dbReference>
<dbReference type="NCBIfam" id="TIGR01643">
    <property type="entry name" value="YD_repeat_2x"/>
    <property type="match status" value="5"/>
</dbReference>
<organism evidence="5 6">
    <name type="scientific">Cellvibrio fibrivorans</name>
    <dbReference type="NCBI Taxonomy" id="126350"/>
    <lineage>
        <taxon>Bacteria</taxon>
        <taxon>Pseudomonadati</taxon>
        <taxon>Pseudomonadota</taxon>
        <taxon>Gammaproteobacteria</taxon>
        <taxon>Cellvibrionales</taxon>
        <taxon>Cellvibrionaceae</taxon>
        <taxon>Cellvibrio</taxon>
    </lineage>
</organism>
<dbReference type="Gene3D" id="2.180.10.10">
    <property type="entry name" value="RHS repeat-associated core"/>
    <property type="match status" value="3"/>
</dbReference>
<dbReference type="InterPro" id="IPR031325">
    <property type="entry name" value="RHS_repeat"/>
</dbReference>
<evidence type="ECO:0000259" key="3">
    <source>
        <dbReference type="Pfam" id="PF20148"/>
    </source>
</evidence>
<sequence>MKAIKVFSKYLSTVMFLTASLAAIADEVVTNPSVSYSLTGGDRQRFSSIDELISNINSAHAAQYAKCRASPNVVTGGYNCTNYTITAPIPSSAIPQTQNGLPVYYSLPRISETASKPSSSSPETIVQRSTGGLGASLTLSCPDTFGSRGGGQAPNYTTECVKIEPESCPADGNPINIGTGDKFEEETDFSTPDGLLKIQRFYMSQHRGWNFRPRYKLTFKDDPSDYVVISSRKRYSLEPESPMSLVEYTHVDPVSITSSLPETMYLSDGRHRYRITPTNGVLKADGLMGKKTSIALASGTAPNTEGWIFSDASGNKSYFSSSGNLLRTEFTDGRWLSYSYSGQQLLSQTDSFGRSLHYHYDEEFRLASVTLPDGQQITYEYETLSFIANGQHSFFQLLSKITWPNGESISYSYNTTQNITGNNSYRMLTGKSDSYGNNIGIYKYMNGKAVSTEGALGSFKRTMTHNSNYTQVTDGLNSTRTYYFNTVLSNGTKLVTSTNQPAGSGCAAATQSATYYTDGLKKTETNFNGHMMQFAYDSARALETVRVEGIPSGNYTNYLPVNTALAAGIRKITTQWHSQHRKPIKKSEPKLITTFIYNGDVDPFNNNAIANCTPLALPLLCHKIQQATTDANGAAGDNATLDNTLASRHEFYTYNNKGQQLTFSRTAADSPEETREYYEATGTDWTLGDLKKITNALGHVTEFTRYDRNGRLLEMTDANGIKTEFTYDARGRILTQSIDNKVTTYSYDLNGNRTGSVLPNGVAITYHYDLAKRLTEIESSLGDKMTYEYDVESNVRFERIKNATGDITYVKENVYDALSRLKNTLNTSNQGSTYLYDARGNLTGEVDANTYSTAFSFDALNRLKIITNPLNGKTEHGYDAQGNLTSVKDPKGNSTIYSYNAFGDLIGQISPDTGTTTHSYDALGNRTQSIDARGITVDYGYDDLNRLTSVEYAAMPSENITYVYDNTANDNYGIGRLTGIVRDDIHLDYVYNAQGLIFKKYTQVSNTFSSTEYHYDDAGNLTSVIYPSGRVINYHLDDLARITSITTQVNATANEQIIIENANYLPFGPANTYTYGNGLNHSQLYDQNYRLTDIQVGGLLNRTYGYDPVNNITSVNDGLNSAKNQTIGYDQLNRLISSSGGYGNLGYTYDSVGNRLTETRNGVTDTYIYPTNSNRLNKIERSSGNRDFTYDSAGNPINRTAADNTTQTFNFNNANRLADVSVNNALAASYSYNPLGQRTVKTLANGTKEIYHYDEAGHLISVTDGTGATLREYIYWGDQQIALVNNGVVYYIHSDHLNTPQVVTDANQQVVWMGDYEPFGKLAANQTNSIELFSRFPGQYLDTETGLYYNYFRDYDPSIGRYIESDPIGLGGGINTYAYVGGNPLSFSDPLGLKCKPLFDNSGNPIGQQCDGVSPGNPYPSTYSPTGDNSAFPAANNDASLLPCIRACLPTEEIDVPSYIGYTCIGFGGAAIALTKFDRFGPVVERSCNILAPYIHCKKKCEEEKKCLSN</sequence>
<reference evidence="5 6" key="1">
    <citation type="submission" date="2023-07" db="EMBL/GenBank/DDBJ databases">
        <title>Sorghum-associated microbial communities from plants grown in Nebraska, USA.</title>
        <authorList>
            <person name="Schachtman D."/>
        </authorList>
    </citation>
    <scope>NUCLEOTIDE SEQUENCE [LARGE SCALE GENOMIC DNA]</scope>
    <source>
        <strain evidence="5 6">BE190</strain>
    </source>
</reference>
<proteinExistence type="predicted"/>
<evidence type="ECO:0000256" key="2">
    <source>
        <dbReference type="SAM" id="SignalP"/>
    </source>
</evidence>
<accession>A0ABU1V1U6</accession>
<dbReference type="InterPro" id="IPR006530">
    <property type="entry name" value="YD"/>
</dbReference>